<accession>A0AAE8N730</accession>
<dbReference type="EMBL" id="ONZQ02000016">
    <property type="protein sequence ID" value="SPO06634.1"/>
    <property type="molecule type" value="Genomic_DNA"/>
</dbReference>
<feature type="compositionally biased region" description="Pro residues" evidence="1">
    <location>
        <begin position="132"/>
        <end position="143"/>
    </location>
</feature>
<feature type="compositionally biased region" description="Basic and acidic residues" evidence="1">
    <location>
        <begin position="315"/>
        <end position="326"/>
    </location>
</feature>
<dbReference type="Proteomes" id="UP001187682">
    <property type="component" value="Unassembled WGS sequence"/>
</dbReference>
<feature type="region of interest" description="Disordered" evidence="1">
    <location>
        <begin position="62"/>
        <end position="213"/>
    </location>
</feature>
<organism evidence="2 3">
    <name type="scientific">Cephalotrichum gorgonifer</name>
    <dbReference type="NCBI Taxonomy" id="2041049"/>
    <lineage>
        <taxon>Eukaryota</taxon>
        <taxon>Fungi</taxon>
        <taxon>Dikarya</taxon>
        <taxon>Ascomycota</taxon>
        <taxon>Pezizomycotina</taxon>
        <taxon>Sordariomycetes</taxon>
        <taxon>Hypocreomycetidae</taxon>
        <taxon>Microascales</taxon>
        <taxon>Microascaceae</taxon>
        <taxon>Cephalotrichum</taxon>
    </lineage>
</organism>
<name>A0AAE8N730_9PEZI</name>
<feature type="compositionally biased region" description="Basic and acidic residues" evidence="1">
    <location>
        <begin position="93"/>
        <end position="110"/>
    </location>
</feature>
<keyword evidence="3" id="KW-1185">Reference proteome</keyword>
<feature type="compositionally biased region" description="Basic and acidic residues" evidence="1">
    <location>
        <begin position="152"/>
        <end position="169"/>
    </location>
</feature>
<evidence type="ECO:0000313" key="3">
    <source>
        <dbReference type="Proteomes" id="UP001187682"/>
    </source>
</evidence>
<feature type="region of interest" description="Disordered" evidence="1">
    <location>
        <begin position="305"/>
        <end position="342"/>
    </location>
</feature>
<gene>
    <name evidence="2" type="ORF">DNG_09326</name>
</gene>
<evidence type="ECO:0000313" key="2">
    <source>
        <dbReference type="EMBL" id="SPO06634.1"/>
    </source>
</evidence>
<sequence>MNWTEGNLHRHARGRTWNRDCSRQRRAFANARAPRAPRTPTNLSATAVGETSPFFTIGALSEPSPSRCHPPIFKAAAGPPPSTKRKLPSMTSHGKDDLETKRRRLLERPDWTGISGRVSPVVQPRDETPPCQVEPPRGPPSPPLHLHHPKPMRRDGAKVVRSLESRTYRAEPTPTPNPSTTGSSPYPRPSPYPRVAASVGTEGTEETDNLLPLSDTLPDVTVRLDILDRVGEDDGSYGEIVMGGANDDNFCTGPVMGDADDDDNFYTGSIEGNADDDDPCTAPDLSNVDDVTLTTLLSEGSAGLNVDARGISPQRQDRGTDPECPRETVSTPGEGRSSQVGEENWFDFVFEGSGEEVVREAFEVARRDAARSLVPSVSSASGADSRAVECDSESGCGGSDRATCGTGS</sequence>
<proteinExistence type="predicted"/>
<dbReference type="AlphaFoldDB" id="A0AAE8N730"/>
<feature type="region of interest" description="Disordered" evidence="1">
    <location>
        <begin position="369"/>
        <end position="408"/>
    </location>
</feature>
<reference evidence="2" key="1">
    <citation type="submission" date="2018-03" db="EMBL/GenBank/DDBJ databases">
        <authorList>
            <person name="Guldener U."/>
        </authorList>
    </citation>
    <scope>NUCLEOTIDE SEQUENCE</scope>
</reference>
<comment type="caution">
    <text evidence="2">The sequence shown here is derived from an EMBL/GenBank/DDBJ whole genome shotgun (WGS) entry which is preliminary data.</text>
</comment>
<protein>
    <submittedName>
        <fullName evidence="2">Uncharacterized protein</fullName>
    </submittedName>
</protein>
<feature type="compositionally biased region" description="Polar residues" evidence="1">
    <location>
        <begin position="328"/>
        <end position="341"/>
    </location>
</feature>
<evidence type="ECO:0000256" key="1">
    <source>
        <dbReference type="SAM" id="MobiDB-lite"/>
    </source>
</evidence>